<reference evidence="2" key="1">
    <citation type="journal article" date="2015" name="Nature">
        <title>Complex archaea that bridge the gap between prokaryotes and eukaryotes.</title>
        <authorList>
            <person name="Spang A."/>
            <person name="Saw J.H."/>
            <person name="Jorgensen S.L."/>
            <person name="Zaremba-Niedzwiedzka K."/>
            <person name="Martijn J."/>
            <person name="Lind A.E."/>
            <person name="van Eijk R."/>
            <person name="Schleper C."/>
            <person name="Guy L."/>
            <person name="Ettema T.J."/>
        </authorList>
    </citation>
    <scope>NUCLEOTIDE SEQUENCE</scope>
</reference>
<organism evidence="2">
    <name type="scientific">marine sediment metagenome</name>
    <dbReference type="NCBI Taxonomy" id="412755"/>
    <lineage>
        <taxon>unclassified sequences</taxon>
        <taxon>metagenomes</taxon>
        <taxon>ecological metagenomes</taxon>
    </lineage>
</organism>
<dbReference type="AlphaFoldDB" id="A0A0F9J8N4"/>
<dbReference type="EMBL" id="LAZR01010640">
    <property type="protein sequence ID" value="KKM65888.1"/>
    <property type="molecule type" value="Genomic_DNA"/>
</dbReference>
<feature type="region of interest" description="Disordered" evidence="1">
    <location>
        <begin position="57"/>
        <end position="119"/>
    </location>
</feature>
<feature type="compositionally biased region" description="Basic and acidic residues" evidence="1">
    <location>
        <begin position="63"/>
        <end position="82"/>
    </location>
</feature>
<sequence>MALFGFGETRAERAVRKAGERMERRYAPETRRIKEREAAVKAEARRKADIEHARKKTQLYKAQAEERESYTRKRRATQEARGARFGRLPPAPKVSKRTKRAIGRGVTRKRGAGSKIGWL</sequence>
<evidence type="ECO:0000256" key="1">
    <source>
        <dbReference type="SAM" id="MobiDB-lite"/>
    </source>
</evidence>
<comment type="caution">
    <text evidence="2">The sequence shown here is derived from an EMBL/GenBank/DDBJ whole genome shotgun (WGS) entry which is preliminary data.</text>
</comment>
<protein>
    <submittedName>
        <fullName evidence="2">Uncharacterized protein</fullName>
    </submittedName>
</protein>
<proteinExistence type="predicted"/>
<evidence type="ECO:0000313" key="2">
    <source>
        <dbReference type="EMBL" id="KKM65888.1"/>
    </source>
</evidence>
<name>A0A0F9J8N4_9ZZZZ</name>
<accession>A0A0F9J8N4</accession>
<feature type="compositionally biased region" description="Basic residues" evidence="1">
    <location>
        <begin position="94"/>
        <end position="112"/>
    </location>
</feature>
<gene>
    <name evidence="2" type="ORF">LCGC14_1486750</name>
</gene>